<reference evidence="4 5" key="1">
    <citation type="submission" date="2017-08" db="EMBL/GenBank/DDBJ databases">
        <authorList>
            <person name="de Groot N.N."/>
        </authorList>
    </citation>
    <scope>NUCLEOTIDE SEQUENCE [LARGE SCALE GENOMIC DNA]</scope>
    <source>
        <strain evidence="4 5">DSM 9787</strain>
    </source>
</reference>
<dbReference type="AlphaFoldDB" id="A0A285SQH4"/>
<dbReference type="Gene3D" id="1.20.1270.180">
    <property type="match status" value="1"/>
</dbReference>
<feature type="domain" description="Lysozyme inhibitor LprI-like N-terminal" evidence="3">
    <location>
        <begin position="87"/>
        <end position="178"/>
    </location>
</feature>
<accession>A0A285SQH4</accession>
<protein>
    <submittedName>
        <fullName evidence="4">Uncharacterized conserved protein YecT, DUF1311 family</fullName>
    </submittedName>
</protein>
<dbReference type="RefSeq" id="WP_179670735.1">
    <property type="nucleotide sequence ID" value="NZ_OBMR01000009.1"/>
</dbReference>
<evidence type="ECO:0000259" key="3">
    <source>
        <dbReference type="Pfam" id="PF07007"/>
    </source>
</evidence>
<evidence type="ECO:0000256" key="1">
    <source>
        <dbReference type="SAM" id="Coils"/>
    </source>
</evidence>
<dbReference type="PANTHER" id="PTHR39176">
    <property type="entry name" value="PERIPLASMIC PROTEIN-RELATED"/>
    <property type="match status" value="1"/>
</dbReference>
<feature type="coiled-coil region" evidence="1">
    <location>
        <begin position="60"/>
        <end position="87"/>
    </location>
</feature>
<evidence type="ECO:0000313" key="5">
    <source>
        <dbReference type="Proteomes" id="UP000219563"/>
    </source>
</evidence>
<evidence type="ECO:0000313" key="4">
    <source>
        <dbReference type="EMBL" id="SOC10243.1"/>
    </source>
</evidence>
<keyword evidence="2" id="KW-0812">Transmembrane</keyword>
<dbReference type="PANTHER" id="PTHR39176:SF1">
    <property type="entry name" value="PERIPLASMIC PROTEIN"/>
    <property type="match status" value="1"/>
</dbReference>
<gene>
    <name evidence="4" type="ORF">SAMN02910411_2625</name>
</gene>
<dbReference type="PROSITE" id="PS51257">
    <property type="entry name" value="PROKAR_LIPOPROTEIN"/>
    <property type="match status" value="1"/>
</dbReference>
<feature type="transmembrane region" description="Helical" evidence="2">
    <location>
        <begin position="7"/>
        <end position="27"/>
    </location>
</feature>
<dbReference type="InterPro" id="IPR009739">
    <property type="entry name" value="LprI-like_N"/>
</dbReference>
<organism evidence="4 5">
    <name type="scientific">Pseudobutyrivibrio ruminis DSM 9787</name>
    <dbReference type="NCBI Taxonomy" id="1123011"/>
    <lineage>
        <taxon>Bacteria</taxon>
        <taxon>Bacillati</taxon>
        <taxon>Bacillota</taxon>
        <taxon>Clostridia</taxon>
        <taxon>Lachnospirales</taxon>
        <taxon>Lachnospiraceae</taxon>
        <taxon>Pseudobutyrivibrio</taxon>
    </lineage>
</organism>
<dbReference type="Proteomes" id="UP000219563">
    <property type="component" value="Unassembled WGS sequence"/>
</dbReference>
<keyword evidence="2" id="KW-0472">Membrane</keyword>
<evidence type="ECO:0000256" key="2">
    <source>
        <dbReference type="SAM" id="Phobius"/>
    </source>
</evidence>
<keyword evidence="1" id="KW-0175">Coiled coil</keyword>
<keyword evidence="2" id="KW-1133">Transmembrane helix</keyword>
<proteinExistence type="predicted"/>
<name>A0A285SQH4_9FIRM</name>
<sequence>MKRQQRLCITLIVIALFLIVGCIVYFASDNHESTNEYDVNTASVSGTNQLSTINEVSSGDKEETNEEKTIQIELEEVEAEYTKLNNTDTSNMSQFEINDLASERYTLWDNELNSIWERLAEMLSGDEKDELVKEQKEWITKKERNSEVAGIENGGGSAAPCLMDDEAASITRVRVYYLAEKLANLLNEPFEISSDIQAELDKQDYSLDDVLEEFEGQWIFDIDRGACIGIERSSESAYGQEDSEWTIWITGGDLYTEKDVYGYIYGCVVFHKEDDSASGYTVIDKWDNSVSSWYAGSINELLNAGGLDESIVGY</sequence>
<dbReference type="Pfam" id="PF07007">
    <property type="entry name" value="LprI"/>
    <property type="match status" value="1"/>
</dbReference>
<dbReference type="EMBL" id="OBMR01000009">
    <property type="protein sequence ID" value="SOC10243.1"/>
    <property type="molecule type" value="Genomic_DNA"/>
</dbReference>